<keyword evidence="2" id="KW-1003">Cell membrane</keyword>
<proteinExistence type="predicted"/>
<evidence type="ECO:0000256" key="4">
    <source>
        <dbReference type="ARBA" id="ARBA00022989"/>
    </source>
</evidence>
<accession>A0A067G3D8</accession>
<reference evidence="8 9" key="1">
    <citation type="submission" date="2014-04" db="EMBL/GenBank/DDBJ databases">
        <authorList>
            <consortium name="International Citrus Genome Consortium"/>
            <person name="Gmitter F."/>
            <person name="Chen C."/>
            <person name="Farmerie W."/>
            <person name="Harkins T."/>
            <person name="Desany B."/>
            <person name="Mohiuddin M."/>
            <person name="Kodira C."/>
            <person name="Borodovsky M."/>
            <person name="Lomsadze A."/>
            <person name="Burns P."/>
            <person name="Jenkins J."/>
            <person name="Prochnik S."/>
            <person name="Shu S."/>
            <person name="Chapman J."/>
            <person name="Pitluck S."/>
            <person name="Schmutz J."/>
            <person name="Rokhsar D."/>
        </authorList>
    </citation>
    <scope>NUCLEOTIDE SEQUENCE</scope>
</reference>
<dbReference type="PANTHER" id="PTHR30509:SF9">
    <property type="entry name" value="MULTIDRUG RESISTANCE PROTEIN MDTO"/>
    <property type="match status" value="1"/>
</dbReference>
<dbReference type="Proteomes" id="UP000027120">
    <property type="component" value="Unassembled WGS sequence"/>
</dbReference>
<evidence type="ECO:0000256" key="1">
    <source>
        <dbReference type="ARBA" id="ARBA00004651"/>
    </source>
</evidence>
<organism evidence="8 9">
    <name type="scientific">Citrus sinensis</name>
    <name type="common">Sweet orange</name>
    <name type="synonym">Citrus aurantium var. sinensis</name>
    <dbReference type="NCBI Taxonomy" id="2711"/>
    <lineage>
        <taxon>Eukaryota</taxon>
        <taxon>Viridiplantae</taxon>
        <taxon>Streptophyta</taxon>
        <taxon>Embryophyta</taxon>
        <taxon>Tracheophyta</taxon>
        <taxon>Spermatophyta</taxon>
        <taxon>Magnoliopsida</taxon>
        <taxon>eudicotyledons</taxon>
        <taxon>Gunneridae</taxon>
        <taxon>Pentapetalae</taxon>
        <taxon>rosids</taxon>
        <taxon>malvids</taxon>
        <taxon>Sapindales</taxon>
        <taxon>Rutaceae</taxon>
        <taxon>Aurantioideae</taxon>
        <taxon>Citrus</taxon>
    </lineage>
</organism>
<name>A0A067G3D8_CITSI</name>
<dbReference type="EMBL" id="KK784886">
    <property type="protein sequence ID" value="KDO72910.1"/>
    <property type="molecule type" value="Genomic_DNA"/>
</dbReference>
<dbReference type="PANTHER" id="PTHR30509">
    <property type="entry name" value="P-HYDROXYBENZOIC ACID EFFLUX PUMP SUBUNIT-RELATED"/>
    <property type="match status" value="1"/>
</dbReference>
<evidence type="ECO:0000313" key="9">
    <source>
        <dbReference type="Proteomes" id="UP000027120"/>
    </source>
</evidence>
<protein>
    <recommendedName>
        <fullName evidence="7">Integral membrane bound transporter domain-containing protein</fullName>
    </recommendedName>
</protein>
<gene>
    <name evidence="8" type="ORF">CISIN_1g045253mg</name>
</gene>
<evidence type="ECO:0000256" key="2">
    <source>
        <dbReference type="ARBA" id="ARBA00022475"/>
    </source>
</evidence>
<feature type="transmembrane region" description="Helical" evidence="6">
    <location>
        <begin position="74"/>
        <end position="93"/>
    </location>
</feature>
<keyword evidence="3 6" id="KW-0812">Transmembrane</keyword>
<dbReference type="SMR" id="A0A067G3D8"/>
<evidence type="ECO:0000313" key="8">
    <source>
        <dbReference type="EMBL" id="KDO72910.1"/>
    </source>
</evidence>
<evidence type="ECO:0000256" key="3">
    <source>
        <dbReference type="ARBA" id="ARBA00022692"/>
    </source>
</evidence>
<feature type="transmembrane region" description="Helical" evidence="6">
    <location>
        <begin position="100"/>
        <end position="118"/>
    </location>
</feature>
<dbReference type="GO" id="GO:0005886">
    <property type="term" value="C:plasma membrane"/>
    <property type="evidence" value="ECO:0000318"/>
    <property type="project" value="GO_Central"/>
</dbReference>
<feature type="transmembrane region" description="Helical" evidence="6">
    <location>
        <begin position="419"/>
        <end position="440"/>
    </location>
</feature>
<keyword evidence="9" id="KW-1185">Reference proteome</keyword>
<keyword evidence="5 6" id="KW-0472">Membrane</keyword>
<feature type="domain" description="Integral membrane bound transporter" evidence="7">
    <location>
        <begin position="375"/>
        <end position="491"/>
    </location>
</feature>
<sequence length="694" mass="77177">MAAINEDKTNQARAMWLTCLASAYRTAVACTIVGSITFYGPSSRRGQVTFPAFSYVTVILIVTDATLGDTALDRLTTGTTALAVAIAAFFVAFPEGTHLVAKRIALGQIVLTYVMGFVNGEHSGAVMLPVRVAASTAIGVLACVLALLLPYPRLACYEVKWNCKQLADNASERLRLYVKALCAEDKSTALASISLAKSLTKSGTKHIQNIKRYQENMKWEIPFKFLGSNYVKPVKKFQYLELPLRGMEMAVTSATSFPMQTFDGLPRVLEEHTCLTIKKVKSYQILCNSMTVPESNEEYSLKNFQTIPTISQNLPFFFFLFCMKLLNYRTPKTDGSTNSCEEHVLSFKEACTSRACKVKSKRFMPAFQCSFSLGLAVLFGLLFSKPNGIWSGLSAAISFATAREATFKRTVYGVLGCFLFEKLLPIRFLFLFPWFIFTSFLRHGRMYGQGGGISAVIGAVLILGRKSFGPPEEFAIARIVETFIGLTCTIIGELLFQSTRASTLAKSQLSKRTFIREADVEPNFGFLPFHSACYSKLLVSLVKMVHLLHFCSYSIGFLEQESQKIDKASWKEDVQKLDGDVKLVKEMACSSIKCFNDAITTIKSLAILEKKLGRKTFNVFRDIECGNSPIGLCVPNGILDSDENKEKIVINTYLQHLQELDDKIKKVDVEEFKNQIVLSLSALGYCMRSLIIET</sequence>
<feature type="transmembrane region" description="Helical" evidence="6">
    <location>
        <begin position="130"/>
        <end position="151"/>
    </location>
</feature>
<feature type="transmembrane region" description="Helical" evidence="6">
    <location>
        <begin position="475"/>
        <end position="496"/>
    </location>
</feature>
<evidence type="ECO:0000256" key="5">
    <source>
        <dbReference type="ARBA" id="ARBA00023136"/>
    </source>
</evidence>
<comment type="subcellular location">
    <subcellularLocation>
        <location evidence="1">Cell membrane</location>
        <topology evidence="1">Multi-pass membrane protein</topology>
    </subcellularLocation>
</comment>
<evidence type="ECO:0000256" key="6">
    <source>
        <dbReference type="SAM" id="Phobius"/>
    </source>
</evidence>
<dbReference type="Pfam" id="PF13515">
    <property type="entry name" value="FUSC_2"/>
    <property type="match status" value="1"/>
</dbReference>
<evidence type="ECO:0000259" key="7">
    <source>
        <dbReference type="Pfam" id="PF13515"/>
    </source>
</evidence>
<dbReference type="AlphaFoldDB" id="A0A067G3D8"/>
<feature type="transmembrane region" description="Helical" evidence="6">
    <location>
        <begin position="363"/>
        <end position="383"/>
    </location>
</feature>
<feature type="transmembrane region" description="Helical" evidence="6">
    <location>
        <begin position="446"/>
        <end position="463"/>
    </location>
</feature>
<keyword evidence="4 6" id="KW-1133">Transmembrane helix</keyword>
<dbReference type="InterPro" id="IPR049453">
    <property type="entry name" value="Memb_transporter_dom"/>
</dbReference>
<feature type="transmembrane region" description="Helical" evidence="6">
    <location>
        <begin position="14"/>
        <end position="36"/>
    </location>
</feature>
<dbReference type="STRING" id="2711.A0A067G3D8"/>